<sequence length="84" mass="9968">MHYHISHSGEYTGTWPQAENYFRRIMRHPDSINFVTVLREPRSHLLRYTFVPFCRPRDTPIKSTTSSSVILWRKACIFLGPSSW</sequence>
<organism evidence="1 2">
    <name type="scientific">Ectocarpus siliculosus</name>
    <name type="common">Brown alga</name>
    <name type="synonym">Conferva siliculosa</name>
    <dbReference type="NCBI Taxonomy" id="2880"/>
    <lineage>
        <taxon>Eukaryota</taxon>
        <taxon>Sar</taxon>
        <taxon>Stramenopiles</taxon>
        <taxon>Ochrophyta</taxon>
        <taxon>PX clade</taxon>
        <taxon>Phaeophyceae</taxon>
        <taxon>Ectocarpales</taxon>
        <taxon>Ectocarpaceae</taxon>
        <taxon>Ectocarpus</taxon>
    </lineage>
</organism>
<dbReference type="OrthoDB" id="10428422at2759"/>
<dbReference type="AlphaFoldDB" id="D7FJM4"/>
<reference evidence="1 2" key="1">
    <citation type="journal article" date="2010" name="Nature">
        <title>The Ectocarpus genome and the independent evolution of multicellularity in brown algae.</title>
        <authorList>
            <person name="Cock J.M."/>
            <person name="Sterck L."/>
            <person name="Rouze P."/>
            <person name="Scornet D."/>
            <person name="Allen A.E."/>
            <person name="Amoutzias G."/>
            <person name="Anthouard V."/>
            <person name="Artiguenave F."/>
            <person name="Aury J.M."/>
            <person name="Badger J.H."/>
            <person name="Beszteri B."/>
            <person name="Billiau K."/>
            <person name="Bonnet E."/>
            <person name="Bothwell J.H."/>
            <person name="Bowler C."/>
            <person name="Boyen C."/>
            <person name="Brownlee C."/>
            <person name="Carrano C.J."/>
            <person name="Charrier B."/>
            <person name="Cho G.Y."/>
            <person name="Coelho S.M."/>
            <person name="Collen J."/>
            <person name="Corre E."/>
            <person name="Da Silva C."/>
            <person name="Delage L."/>
            <person name="Delaroque N."/>
            <person name="Dittami S.M."/>
            <person name="Doulbeau S."/>
            <person name="Elias M."/>
            <person name="Farnham G."/>
            <person name="Gachon C.M."/>
            <person name="Gschloessl B."/>
            <person name="Heesch S."/>
            <person name="Jabbari K."/>
            <person name="Jubin C."/>
            <person name="Kawai H."/>
            <person name="Kimura K."/>
            <person name="Kloareg B."/>
            <person name="Kupper F.C."/>
            <person name="Lang D."/>
            <person name="Le Bail A."/>
            <person name="Leblanc C."/>
            <person name="Lerouge P."/>
            <person name="Lohr M."/>
            <person name="Lopez P.J."/>
            <person name="Martens C."/>
            <person name="Maumus F."/>
            <person name="Michel G."/>
            <person name="Miranda-Saavedra D."/>
            <person name="Morales J."/>
            <person name="Moreau H."/>
            <person name="Motomura T."/>
            <person name="Nagasato C."/>
            <person name="Napoli C.A."/>
            <person name="Nelson D.R."/>
            <person name="Nyvall-Collen P."/>
            <person name="Peters A.F."/>
            <person name="Pommier C."/>
            <person name="Potin P."/>
            <person name="Poulain J."/>
            <person name="Quesneville H."/>
            <person name="Read B."/>
            <person name="Rensing S.A."/>
            <person name="Ritter A."/>
            <person name="Rousvoal S."/>
            <person name="Samanta M."/>
            <person name="Samson G."/>
            <person name="Schroeder D.C."/>
            <person name="Segurens B."/>
            <person name="Strittmatter M."/>
            <person name="Tonon T."/>
            <person name="Tregear J.W."/>
            <person name="Valentin K."/>
            <person name="von Dassow P."/>
            <person name="Yamagishi T."/>
            <person name="Van de Peer Y."/>
            <person name="Wincker P."/>
        </authorList>
    </citation>
    <scope>NUCLEOTIDE SEQUENCE [LARGE SCALE GENOMIC DNA]</scope>
    <source>
        <strain evidence="2">Ec32 / CCAP1310/4</strain>
    </source>
</reference>
<accession>D7FJM4</accession>
<evidence type="ECO:0000313" key="2">
    <source>
        <dbReference type="Proteomes" id="UP000002630"/>
    </source>
</evidence>
<name>D7FJM4_ECTSI</name>
<keyword evidence="2" id="KW-1185">Reference proteome</keyword>
<dbReference type="InParanoid" id="D7FJM4"/>
<evidence type="ECO:0000313" key="1">
    <source>
        <dbReference type="EMBL" id="CBJ29126.1"/>
    </source>
</evidence>
<proteinExistence type="predicted"/>
<dbReference type="EMBL" id="FN649760">
    <property type="protein sequence ID" value="CBJ29126.1"/>
    <property type="molecule type" value="Genomic_DNA"/>
</dbReference>
<dbReference type="Proteomes" id="UP000002630">
    <property type="component" value="Unassembled WGS sequence"/>
</dbReference>
<protein>
    <submittedName>
        <fullName evidence="1">Uncharacterized protein</fullName>
    </submittedName>
</protein>
<gene>
    <name evidence="1" type="ORF">Esi_0135_0018</name>
</gene>